<dbReference type="Gene3D" id="1.10.3680.10">
    <property type="entry name" value="TerB-like"/>
    <property type="match status" value="1"/>
</dbReference>
<dbReference type="KEGG" id="chu:CHU_2728"/>
<name>A0A6N4SUB8_CYTH3</name>
<evidence type="ECO:0000313" key="1">
    <source>
        <dbReference type="EMBL" id="ABG59978.1"/>
    </source>
</evidence>
<proteinExistence type="predicted"/>
<dbReference type="EMBL" id="CP000383">
    <property type="protein sequence ID" value="ABG59978.1"/>
    <property type="molecule type" value="Genomic_DNA"/>
</dbReference>
<dbReference type="SUPFAM" id="SSF158682">
    <property type="entry name" value="TerB-like"/>
    <property type="match status" value="1"/>
</dbReference>
<sequence length="142" mass="16732">MVYKFFSKKEGEVKNHLVEYLRLLNADKQERPAEVQKIIDIAEKNGMRGNEIRSLMTDINADKVKTQPQTNEERFDQLFYLLNLILNDNLLDETEFDFCNEIGLLIGYTPSKVPLIIREMYNGIKYELTEEEIREKVTNLLK</sequence>
<organism evidence="1 2">
    <name type="scientific">Cytophaga hutchinsonii (strain ATCC 33406 / DSM 1761 / CIP 103989 / NBRC 15051 / NCIMB 9469 / D465)</name>
    <dbReference type="NCBI Taxonomy" id="269798"/>
    <lineage>
        <taxon>Bacteria</taxon>
        <taxon>Pseudomonadati</taxon>
        <taxon>Bacteroidota</taxon>
        <taxon>Cytophagia</taxon>
        <taxon>Cytophagales</taxon>
        <taxon>Cytophagaceae</taxon>
        <taxon>Cytophaga</taxon>
    </lineage>
</organism>
<accession>A0A6N4SUB8</accession>
<dbReference type="AlphaFoldDB" id="A0A6N4SUB8"/>
<dbReference type="InterPro" id="IPR029024">
    <property type="entry name" value="TerB-like"/>
</dbReference>
<reference evidence="1 2" key="1">
    <citation type="journal article" date="2007" name="Appl. Environ. Microbiol.">
        <title>Genome sequence of the cellulolytic gliding bacterium Cytophaga hutchinsonii.</title>
        <authorList>
            <person name="Xie G."/>
            <person name="Bruce D.C."/>
            <person name="Challacombe J.F."/>
            <person name="Chertkov O."/>
            <person name="Detter J.C."/>
            <person name="Gilna P."/>
            <person name="Han C.S."/>
            <person name="Lucas S."/>
            <person name="Misra M."/>
            <person name="Myers G.L."/>
            <person name="Richardson P."/>
            <person name="Tapia R."/>
            <person name="Thayer N."/>
            <person name="Thompson L.S."/>
            <person name="Brettin T.S."/>
            <person name="Henrissat B."/>
            <person name="Wilson D.B."/>
            <person name="McBride M.J."/>
        </authorList>
    </citation>
    <scope>NUCLEOTIDE SEQUENCE [LARGE SCALE GENOMIC DNA]</scope>
    <source>
        <strain evidence="2">ATCC 33406 / DSM 1761 / CIP 103989 / NBRC 15051 / NCIMB 9469 / D465</strain>
    </source>
</reference>
<keyword evidence="2" id="KW-1185">Reference proteome</keyword>
<dbReference type="RefSeq" id="WP_011586088.1">
    <property type="nucleotide sequence ID" value="NC_008255.1"/>
</dbReference>
<evidence type="ECO:0000313" key="2">
    <source>
        <dbReference type="Proteomes" id="UP000001822"/>
    </source>
</evidence>
<dbReference type="Proteomes" id="UP000001822">
    <property type="component" value="Chromosome"/>
</dbReference>
<protein>
    <recommendedName>
        <fullName evidence="3">Co-chaperone DjlA N-terminal domain-containing protein</fullName>
    </recommendedName>
</protein>
<evidence type="ECO:0008006" key="3">
    <source>
        <dbReference type="Google" id="ProtNLM"/>
    </source>
</evidence>
<gene>
    <name evidence="1" type="ordered locus">CHU_2728</name>
</gene>